<dbReference type="PRINTS" id="PR00984">
    <property type="entry name" value="TRNASYNTHILE"/>
</dbReference>
<dbReference type="InterPro" id="IPR014729">
    <property type="entry name" value="Rossmann-like_a/b/a_fold"/>
</dbReference>
<keyword evidence="13" id="KW-1185">Reference proteome</keyword>
<sequence>MELTNEFNLKEIEQVTRDYLSKLDLQKMIDDSSDKRDKIMFIEGPPTLNGEPHAGHLRGRVFKDLWYRFNTLNLKNVIFNAGWDTQGLPVELQAEKELGITNGKSGITTQQQIENLVAQCKKIVSKFHQKWIDVDKKLGMSFNQENAYWTYKDEYIEREWQLLKRAHENGILTEGYRVVAYCPSCQTSLSHSEVNQGYEMVQDPSLYYKVKLQDEDAYLIVWTTMPFTLVTDAMVGFNPDEEYVYVSVGSETWIIGKIRLEEFMKEAKMEDYKVLKTVKGSEFEGKKYTHPLLGNISGLEKMSKQENYHITIAEKFVDVNAGTGIVHLSPANGEDDYNIAMKRKVEIFSPIDDEVKFTEDAGKYAGMFVRDADEEIVRDVKEKNALVRIGKIKHKYPLCWRSQHKLVWLARREYFYMLDRLGDKAINAAQKVEYFFDQPKNRFLKIIKEKHPWCISRERFWGCPLPIWKCTECENIERLFSRKEIVDMADDLPDGPNFELHRPWIDRISIKCKKCNAKMQREEFVLDTWHNSGAAPFASLSDDEYEKTIPAPFFTEGIDQTRGWAYTLLIENVIFNNKAISPYNSFLFQGHVLDEKGNKMSKSTGNVLDAADLLDKYPVDLVRFYFMWKSSPIETLNFSTKELMSRPYQILSTLFHIHLYFKQNSEYDKFNINETTVGWAKDNDMLTSTDIWLLSKLQKTIELSTKSNNECKFHESASAIEDFLINSLSQIYIPITKPELWNDDENKKDRRHVIYAIIAESLKTLDILIHPFSPFTSEYLYTTTFGDKKSILLESWPKSTPTLVNESVEESFDIMNEIVSVCAAARMKGKLKRRWPLKHAIICVEKGLQKKIELLSELLQSQLNVEDYKIIELENHEGLSEMLEMKKSAAPVIPKIELNRKTIGPKAKQNLDNLLEIFSETKADEIIQGLEKDGSFTFDVNGTKISLDANDFIIEFDVQEGFTFSRRNNLIGIISTERNEELMAKGLVKDLARRLQALRKERGYNPTDVLNTASILDLDQESLAMLKDKTDELTFLVRVKQVNFTQTCKKYNDDDIDGQKIRISVE</sequence>
<evidence type="ECO:0000256" key="4">
    <source>
        <dbReference type="ARBA" id="ARBA00022840"/>
    </source>
</evidence>
<dbReference type="EMBL" id="JACATA010000029">
    <property type="protein sequence ID" value="NWJ68934.1"/>
    <property type="molecule type" value="Genomic_DNA"/>
</dbReference>
<dbReference type="InterPro" id="IPR001412">
    <property type="entry name" value="aa-tRNA-synth_I_CS"/>
</dbReference>
<dbReference type="Pfam" id="PF00133">
    <property type="entry name" value="tRNA-synt_1"/>
    <property type="match status" value="1"/>
</dbReference>
<dbReference type="InterPro" id="IPR002300">
    <property type="entry name" value="aa-tRNA-synth_Ia"/>
</dbReference>
<dbReference type="Gene3D" id="1.10.730.10">
    <property type="entry name" value="Isoleucyl-tRNA Synthetase, Domain 1"/>
    <property type="match status" value="1"/>
</dbReference>
<feature type="domain" description="Aminoacyl-tRNA synthetase class Ia" evidence="10">
    <location>
        <begin position="31"/>
        <end position="638"/>
    </location>
</feature>
<dbReference type="AlphaFoldDB" id="A0A7K4N0E2"/>
<evidence type="ECO:0000256" key="2">
    <source>
        <dbReference type="ARBA" id="ARBA00022598"/>
    </source>
</evidence>
<comment type="similarity">
    <text evidence="9">Belongs to the class-I aminoacyl-tRNA synthetase family.</text>
</comment>
<proteinExistence type="inferred from homology"/>
<evidence type="ECO:0000256" key="1">
    <source>
        <dbReference type="ARBA" id="ARBA00013165"/>
    </source>
</evidence>
<keyword evidence="4 9" id="KW-0067">ATP-binding</keyword>
<dbReference type="InterPro" id="IPR009008">
    <property type="entry name" value="Val/Leu/Ile-tRNA-synth_edit"/>
</dbReference>
<evidence type="ECO:0000256" key="9">
    <source>
        <dbReference type="RuleBase" id="RU363035"/>
    </source>
</evidence>
<dbReference type="SUPFAM" id="SSF52374">
    <property type="entry name" value="Nucleotidylyl transferase"/>
    <property type="match status" value="1"/>
</dbReference>
<dbReference type="Gene3D" id="3.40.50.620">
    <property type="entry name" value="HUPs"/>
    <property type="match status" value="2"/>
</dbReference>
<dbReference type="GO" id="GO:0002161">
    <property type="term" value="F:aminoacyl-tRNA deacylase activity"/>
    <property type="evidence" value="ECO:0007669"/>
    <property type="project" value="InterPro"/>
</dbReference>
<dbReference type="PROSITE" id="PS00178">
    <property type="entry name" value="AA_TRNA_LIGASE_I"/>
    <property type="match status" value="1"/>
</dbReference>
<evidence type="ECO:0000256" key="3">
    <source>
        <dbReference type="ARBA" id="ARBA00022741"/>
    </source>
</evidence>
<evidence type="ECO:0000256" key="7">
    <source>
        <dbReference type="ARBA" id="ARBA00048359"/>
    </source>
</evidence>
<evidence type="ECO:0000259" key="11">
    <source>
        <dbReference type="Pfam" id="PF08264"/>
    </source>
</evidence>
<keyword evidence="5 9" id="KW-0648">Protein biosynthesis</keyword>
<dbReference type="GO" id="GO:0004822">
    <property type="term" value="F:isoleucine-tRNA ligase activity"/>
    <property type="evidence" value="ECO:0007669"/>
    <property type="project" value="UniProtKB-UniRule"/>
</dbReference>
<dbReference type="InterPro" id="IPR013155">
    <property type="entry name" value="M/V/L/I-tRNA-synth_anticd-bd"/>
</dbReference>
<reference evidence="12 13" key="1">
    <citation type="journal article" date="2019" name="Environ. Microbiol.">
        <title>Genomics insights into ecotype formation of ammonia-oxidizing archaea in the deep ocean.</title>
        <authorList>
            <person name="Wang Y."/>
            <person name="Huang J.M."/>
            <person name="Cui G.J."/>
            <person name="Nunoura T."/>
            <person name="Takaki Y."/>
            <person name="Li W.L."/>
            <person name="Li J."/>
            <person name="Gao Z.M."/>
            <person name="Takai K."/>
            <person name="Zhang A.Q."/>
            <person name="Stepanauskas R."/>
        </authorList>
    </citation>
    <scope>NUCLEOTIDE SEQUENCE [LARGE SCALE GENOMIC DNA]</scope>
    <source>
        <strain evidence="12 13">D17</strain>
    </source>
</reference>
<dbReference type="InterPro" id="IPR023586">
    <property type="entry name" value="Ile-tRNA-ligase_type2"/>
</dbReference>
<gene>
    <name evidence="12" type="ORF">HX834_06320</name>
</gene>
<dbReference type="PANTHER" id="PTHR42780">
    <property type="entry name" value="SOLEUCYL-TRNA SYNTHETASE"/>
    <property type="match status" value="1"/>
</dbReference>
<keyword evidence="6 9" id="KW-0030">Aminoacyl-tRNA synthetase</keyword>
<evidence type="ECO:0000256" key="6">
    <source>
        <dbReference type="ARBA" id="ARBA00023146"/>
    </source>
</evidence>
<feature type="domain" description="Methionyl/Valyl/Leucyl/Isoleucyl-tRNA synthetase anticodon-binding" evidence="11">
    <location>
        <begin position="690"/>
        <end position="839"/>
    </location>
</feature>
<accession>A0A7K4N0E2</accession>
<dbReference type="Proteomes" id="UP000554454">
    <property type="component" value="Unassembled WGS sequence"/>
</dbReference>
<dbReference type="InterPro" id="IPR002301">
    <property type="entry name" value="Ile-tRNA-ligase"/>
</dbReference>
<dbReference type="EC" id="6.1.1.5" evidence="1 8"/>
<evidence type="ECO:0000256" key="5">
    <source>
        <dbReference type="ARBA" id="ARBA00022917"/>
    </source>
</evidence>
<dbReference type="Pfam" id="PF19302">
    <property type="entry name" value="DUF5915"/>
    <property type="match status" value="1"/>
</dbReference>
<evidence type="ECO:0000259" key="10">
    <source>
        <dbReference type="Pfam" id="PF00133"/>
    </source>
</evidence>
<comment type="catalytic activity">
    <reaction evidence="7">
        <text>tRNA(Ile) + L-isoleucine + ATP = L-isoleucyl-tRNA(Ile) + AMP + diphosphate</text>
        <dbReference type="Rhea" id="RHEA:11060"/>
        <dbReference type="Rhea" id="RHEA-COMP:9666"/>
        <dbReference type="Rhea" id="RHEA-COMP:9695"/>
        <dbReference type="ChEBI" id="CHEBI:30616"/>
        <dbReference type="ChEBI" id="CHEBI:33019"/>
        <dbReference type="ChEBI" id="CHEBI:58045"/>
        <dbReference type="ChEBI" id="CHEBI:78442"/>
        <dbReference type="ChEBI" id="CHEBI:78528"/>
        <dbReference type="ChEBI" id="CHEBI:456215"/>
        <dbReference type="EC" id="6.1.1.5"/>
    </reaction>
</comment>
<evidence type="ECO:0000313" key="12">
    <source>
        <dbReference type="EMBL" id="NWJ68934.1"/>
    </source>
</evidence>
<keyword evidence="3 9" id="KW-0547">Nucleotide-binding</keyword>
<dbReference type="GO" id="GO:0005524">
    <property type="term" value="F:ATP binding"/>
    <property type="evidence" value="ECO:0007669"/>
    <property type="project" value="UniProtKB-KW"/>
</dbReference>
<dbReference type="SUPFAM" id="SSF50677">
    <property type="entry name" value="ValRS/IleRS/LeuRS editing domain"/>
    <property type="match status" value="1"/>
</dbReference>
<evidence type="ECO:0000256" key="8">
    <source>
        <dbReference type="NCBIfam" id="TIGR00392"/>
    </source>
</evidence>
<dbReference type="Pfam" id="PF08264">
    <property type="entry name" value="Anticodon_1"/>
    <property type="match status" value="1"/>
</dbReference>
<dbReference type="PANTHER" id="PTHR42780:SF1">
    <property type="entry name" value="ISOLEUCINE--TRNA LIGASE, CYTOPLASMIC"/>
    <property type="match status" value="1"/>
</dbReference>
<organism evidence="12 13">
    <name type="scientific">Marine Group I thaumarchaeote</name>
    <dbReference type="NCBI Taxonomy" id="2511932"/>
    <lineage>
        <taxon>Archaea</taxon>
        <taxon>Nitrososphaerota</taxon>
        <taxon>Marine Group I</taxon>
    </lineage>
</organism>
<dbReference type="GO" id="GO:0005737">
    <property type="term" value="C:cytoplasm"/>
    <property type="evidence" value="ECO:0007669"/>
    <property type="project" value="UniProtKB-UniRule"/>
</dbReference>
<evidence type="ECO:0000313" key="13">
    <source>
        <dbReference type="Proteomes" id="UP000554454"/>
    </source>
</evidence>
<dbReference type="InterPro" id="IPR009080">
    <property type="entry name" value="tRNAsynth_Ia_anticodon-bd"/>
</dbReference>
<dbReference type="SUPFAM" id="SSF47323">
    <property type="entry name" value="Anticodon-binding domain of a subclass of class I aminoacyl-tRNA synthetases"/>
    <property type="match status" value="1"/>
</dbReference>
<keyword evidence="2 9" id="KW-0436">Ligase</keyword>
<name>A0A7K4N0E2_9ARCH</name>
<dbReference type="GO" id="GO:0006428">
    <property type="term" value="P:isoleucyl-tRNA aminoacylation"/>
    <property type="evidence" value="ECO:0007669"/>
    <property type="project" value="UniProtKB-UniRule"/>
</dbReference>
<comment type="caution">
    <text evidence="12">The sequence shown here is derived from an EMBL/GenBank/DDBJ whole genome shotgun (WGS) entry which is preliminary data.</text>
</comment>
<dbReference type="NCBIfam" id="TIGR00392">
    <property type="entry name" value="ileS"/>
    <property type="match status" value="1"/>
</dbReference>
<protein>
    <recommendedName>
        <fullName evidence="1 8">Isoleucine--tRNA ligase</fullName>
        <ecNumber evidence="1 8">6.1.1.5</ecNumber>
    </recommendedName>
</protein>